<accession>M7NBY4</accession>
<keyword evidence="3" id="KW-1185">Reference proteome</keyword>
<dbReference type="Proteomes" id="UP000011910">
    <property type="component" value="Unassembled WGS sequence"/>
</dbReference>
<evidence type="ECO:0000313" key="2">
    <source>
        <dbReference type="EMBL" id="EMR04691.1"/>
    </source>
</evidence>
<keyword evidence="1" id="KW-0812">Transmembrane</keyword>
<keyword evidence="1" id="KW-0472">Membrane</keyword>
<name>M7NBY4_9BACT</name>
<dbReference type="AlphaFoldDB" id="M7NBY4"/>
<sequence length="51" mass="5555">MITSSVFWQPVLVFLDVSVYAWVIGAVPVLLSVTVGLDIFGFDKPVDGDQL</sequence>
<gene>
    <name evidence="2" type="ORF">ADICEAN_00143</name>
</gene>
<organism evidence="2 3">
    <name type="scientific">Cesiribacter andamanensis AMV16</name>
    <dbReference type="NCBI Taxonomy" id="1279009"/>
    <lineage>
        <taxon>Bacteria</taxon>
        <taxon>Pseudomonadati</taxon>
        <taxon>Bacteroidota</taxon>
        <taxon>Cytophagia</taxon>
        <taxon>Cytophagales</taxon>
        <taxon>Cesiribacteraceae</taxon>
        <taxon>Cesiribacter</taxon>
    </lineage>
</organism>
<feature type="transmembrane region" description="Helical" evidence="1">
    <location>
        <begin position="20"/>
        <end position="42"/>
    </location>
</feature>
<evidence type="ECO:0000256" key="1">
    <source>
        <dbReference type="SAM" id="Phobius"/>
    </source>
</evidence>
<evidence type="ECO:0000313" key="3">
    <source>
        <dbReference type="Proteomes" id="UP000011910"/>
    </source>
</evidence>
<dbReference type="EMBL" id="AODQ01000002">
    <property type="protein sequence ID" value="EMR04691.1"/>
    <property type="molecule type" value="Genomic_DNA"/>
</dbReference>
<proteinExistence type="predicted"/>
<comment type="caution">
    <text evidence="2">The sequence shown here is derived from an EMBL/GenBank/DDBJ whole genome shotgun (WGS) entry which is preliminary data.</text>
</comment>
<protein>
    <submittedName>
        <fullName evidence="2">Uncharacterized protein</fullName>
    </submittedName>
</protein>
<reference evidence="2 3" key="1">
    <citation type="journal article" date="2013" name="Genome Announc.">
        <title>Draft Genome Sequence of Cesiribacter andamanensis Strain AMV16T, Isolated from a Soil Sample from a Mud Volcano in the Andaman Islands, India.</title>
        <authorList>
            <person name="Shivaji S."/>
            <person name="Ara S."/>
            <person name="Begum Z."/>
            <person name="Srinivas T.N."/>
            <person name="Singh A."/>
            <person name="Kumar Pinnaka A."/>
        </authorList>
    </citation>
    <scope>NUCLEOTIDE SEQUENCE [LARGE SCALE GENOMIC DNA]</scope>
    <source>
        <strain evidence="2 3">AMV16</strain>
    </source>
</reference>
<keyword evidence="1" id="KW-1133">Transmembrane helix</keyword>